<evidence type="ECO:0000259" key="2">
    <source>
        <dbReference type="Pfam" id="PF08334"/>
    </source>
</evidence>
<dbReference type="Gene3D" id="3.30.700.10">
    <property type="entry name" value="Glycoprotein, Type 4 Pilin"/>
    <property type="match status" value="1"/>
</dbReference>
<feature type="transmembrane region" description="Helical" evidence="1">
    <location>
        <begin position="6"/>
        <end position="24"/>
    </location>
</feature>
<keyword evidence="1" id="KW-0472">Membrane</keyword>
<dbReference type="InterPro" id="IPR013545">
    <property type="entry name" value="T2SS_protein-GspG_C"/>
</dbReference>
<keyword evidence="1" id="KW-1133">Transmembrane helix</keyword>
<evidence type="ECO:0000313" key="3">
    <source>
        <dbReference type="EMBL" id="HDY60217.1"/>
    </source>
</evidence>
<name>A0A7V0Z7U2_UNCW3</name>
<protein>
    <recommendedName>
        <fullName evidence="2">Type II secretion system protein GspG C-terminal domain-containing protein</fullName>
    </recommendedName>
</protein>
<keyword evidence="1" id="KW-0812">Transmembrane</keyword>
<dbReference type="Pfam" id="PF08334">
    <property type="entry name" value="T2SSG"/>
    <property type="match status" value="1"/>
</dbReference>
<sequence length="108" mass="12111">MKSYGLIGLVIGLVIVGILVYKAGKIYTRGTTETQYAIAPPERAHILQCQTQIKKIENAIHLYYAENGRYPQGLDELDIPLQETYCPVTGQAYLYNPENGTVICPQHR</sequence>
<reference evidence="3" key="1">
    <citation type="journal article" date="2020" name="mSystems">
        <title>Genome- and Community-Level Interaction Insights into Carbon Utilization and Element Cycling Functions of Hydrothermarchaeota in Hydrothermal Sediment.</title>
        <authorList>
            <person name="Zhou Z."/>
            <person name="Liu Y."/>
            <person name="Xu W."/>
            <person name="Pan J."/>
            <person name="Luo Z.H."/>
            <person name="Li M."/>
        </authorList>
    </citation>
    <scope>NUCLEOTIDE SEQUENCE [LARGE SCALE GENOMIC DNA]</scope>
    <source>
        <strain evidence="3">SpSt-258</strain>
    </source>
</reference>
<dbReference type="AlphaFoldDB" id="A0A7V0Z7U2"/>
<comment type="caution">
    <text evidence="3">The sequence shown here is derived from an EMBL/GenBank/DDBJ whole genome shotgun (WGS) entry which is preliminary data.</text>
</comment>
<dbReference type="SUPFAM" id="SSF54523">
    <property type="entry name" value="Pili subunits"/>
    <property type="match status" value="1"/>
</dbReference>
<accession>A0A7V0Z7U2</accession>
<gene>
    <name evidence="3" type="ORF">ENP86_11850</name>
</gene>
<organism evidence="3">
    <name type="scientific">candidate division WOR-3 bacterium</name>
    <dbReference type="NCBI Taxonomy" id="2052148"/>
    <lineage>
        <taxon>Bacteria</taxon>
        <taxon>Bacteria division WOR-3</taxon>
    </lineage>
</organism>
<evidence type="ECO:0000256" key="1">
    <source>
        <dbReference type="SAM" id="Phobius"/>
    </source>
</evidence>
<feature type="domain" description="Type II secretion system protein GspG C-terminal" evidence="2">
    <location>
        <begin position="41"/>
        <end position="77"/>
    </location>
</feature>
<dbReference type="InterPro" id="IPR045584">
    <property type="entry name" value="Pilin-like"/>
</dbReference>
<proteinExistence type="predicted"/>
<dbReference type="EMBL" id="DSKY01000022">
    <property type="protein sequence ID" value="HDY60217.1"/>
    <property type="molecule type" value="Genomic_DNA"/>
</dbReference>